<dbReference type="PANTHER" id="PTHR21240">
    <property type="entry name" value="2-AMINO-3-CARBOXYLMUCONATE-6-SEMIALDEHYDE DECARBOXYLASE"/>
    <property type="match status" value="1"/>
</dbReference>
<accession>A0A7X3C2Q3</accession>
<dbReference type="SUPFAM" id="SSF51556">
    <property type="entry name" value="Metallo-dependent hydrolases"/>
    <property type="match status" value="1"/>
</dbReference>
<protein>
    <submittedName>
        <fullName evidence="3">Amidohydrolase family protein</fullName>
    </submittedName>
</protein>
<dbReference type="InterPro" id="IPR032465">
    <property type="entry name" value="ACMSD"/>
</dbReference>
<dbReference type="PANTHER" id="PTHR21240:SF30">
    <property type="entry name" value="AMIDOHYDROLASE-RELATED DOMAIN-CONTAINING PROTEIN-RELATED"/>
    <property type="match status" value="1"/>
</dbReference>
<gene>
    <name evidence="3" type="ORF">GM612_02265</name>
</gene>
<dbReference type="AlphaFoldDB" id="A0A7X3C2Q3"/>
<evidence type="ECO:0000259" key="2">
    <source>
        <dbReference type="Pfam" id="PF04909"/>
    </source>
</evidence>
<feature type="domain" description="Amidohydrolase-related" evidence="2">
    <location>
        <begin position="51"/>
        <end position="333"/>
    </location>
</feature>
<comment type="caution">
    <text evidence="3">The sequence shown here is derived from an EMBL/GenBank/DDBJ whole genome shotgun (WGS) entry which is preliminary data.</text>
</comment>
<organism evidence="3 4">
    <name type="scientific">Secundilactobacillus folii</name>
    <dbReference type="NCBI Taxonomy" id="2678357"/>
    <lineage>
        <taxon>Bacteria</taxon>
        <taxon>Bacillati</taxon>
        <taxon>Bacillota</taxon>
        <taxon>Bacilli</taxon>
        <taxon>Lactobacillales</taxon>
        <taxon>Lactobacillaceae</taxon>
        <taxon>Secundilactobacillus</taxon>
    </lineage>
</organism>
<name>A0A7X3C2Q3_9LACO</name>
<dbReference type="Pfam" id="PF04909">
    <property type="entry name" value="Amidohydro_2"/>
    <property type="match status" value="1"/>
</dbReference>
<keyword evidence="1" id="KW-0456">Lyase</keyword>
<dbReference type="InterPro" id="IPR032466">
    <property type="entry name" value="Metal_Hydrolase"/>
</dbReference>
<keyword evidence="3" id="KW-0378">Hydrolase</keyword>
<evidence type="ECO:0000256" key="1">
    <source>
        <dbReference type="ARBA" id="ARBA00023239"/>
    </source>
</evidence>
<dbReference type="InterPro" id="IPR006680">
    <property type="entry name" value="Amidohydro-rel"/>
</dbReference>
<proteinExistence type="predicted"/>
<sequence length="334" mass="37790">MKIITIEEHFESPVISQKLAQVPGVPVMPKMSTEMQSYLQRTLPTAEIMQDTTKMRLNFMNQYDINRQVLSYGNASPQNLDPQYAVPLCQEANDELAKVISANPSRFSGFAVLPVGDPKAAATELKRAVNDCHLKGVLLKGNYKGHFFDDPFFRPIFEMASHLDVPVYMHPSFIPSTITQHYFESDQWSDIVTGNLSTTAYGWHMDIGIQIIRMITSGIFDQLPNLKLISGHWGELVPFFLERLAGEIDPISHLKQSFATYYRQNVYVTPSGILTNPQLNFVLSEVGADHLLYATDYPYKQPQNTRSFLDQTDLSSRQLEAFTHGNAEKLLHLS</sequence>
<dbReference type="GO" id="GO:0005829">
    <property type="term" value="C:cytosol"/>
    <property type="evidence" value="ECO:0007669"/>
    <property type="project" value="TreeGrafter"/>
</dbReference>
<evidence type="ECO:0000313" key="4">
    <source>
        <dbReference type="Proteomes" id="UP000466388"/>
    </source>
</evidence>
<evidence type="ECO:0000313" key="3">
    <source>
        <dbReference type="EMBL" id="MTV81479.1"/>
    </source>
</evidence>
<dbReference type="GO" id="GO:0016787">
    <property type="term" value="F:hydrolase activity"/>
    <property type="evidence" value="ECO:0007669"/>
    <property type="project" value="UniProtKB-KW"/>
</dbReference>
<keyword evidence="4" id="KW-1185">Reference proteome</keyword>
<reference evidence="3 4" key="1">
    <citation type="submission" date="2019-11" db="EMBL/GenBank/DDBJ databases">
        <title>Lactobacillus sp. nov. CRM56-3, isolated from fermented tea leaves.</title>
        <authorList>
            <person name="Phuengjayaem S."/>
            <person name="Tanasupawat S."/>
        </authorList>
    </citation>
    <scope>NUCLEOTIDE SEQUENCE [LARGE SCALE GENOMIC DNA]</scope>
    <source>
        <strain evidence="3 4">CRM56-3</strain>
    </source>
</reference>
<dbReference type="Proteomes" id="UP000466388">
    <property type="component" value="Unassembled WGS sequence"/>
</dbReference>
<dbReference type="GO" id="GO:0019748">
    <property type="term" value="P:secondary metabolic process"/>
    <property type="evidence" value="ECO:0007669"/>
    <property type="project" value="TreeGrafter"/>
</dbReference>
<dbReference type="EMBL" id="WNJO01000002">
    <property type="protein sequence ID" value="MTV81479.1"/>
    <property type="molecule type" value="Genomic_DNA"/>
</dbReference>
<dbReference type="RefSeq" id="WP_155430764.1">
    <property type="nucleotide sequence ID" value="NZ_WNJO01000002.1"/>
</dbReference>
<dbReference type="GO" id="GO:0016831">
    <property type="term" value="F:carboxy-lyase activity"/>
    <property type="evidence" value="ECO:0007669"/>
    <property type="project" value="InterPro"/>
</dbReference>
<dbReference type="Gene3D" id="3.20.20.140">
    <property type="entry name" value="Metal-dependent hydrolases"/>
    <property type="match status" value="1"/>
</dbReference>